<accession>A0A2M8LXM4</accession>
<evidence type="ECO:0000256" key="1">
    <source>
        <dbReference type="SAM" id="MobiDB-lite"/>
    </source>
</evidence>
<dbReference type="Pfam" id="PF08878">
    <property type="entry name" value="HamA"/>
    <property type="match status" value="1"/>
</dbReference>
<dbReference type="EMBL" id="PGGW01000057">
    <property type="protein sequence ID" value="PJE96674.1"/>
    <property type="molecule type" value="Genomic_DNA"/>
</dbReference>
<reference evidence="3 4" key="1">
    <citation type="submission" date="2017-11" db="EMBL/GenBank/DDBJ databases">
        <title>Streptomyces carmine sp. nov., a novel actinomycete isolated from Sophora alopecuroides in Xinjiang, China.</title>
        <authorList>
            <person name="Wang Y."/>
            <person name="Luo X."/>
            <person name="Wan C."/>
            <person name="Zhang L."/>
        </authorList>
    </citation>
    <scope>NUCLEOTIDE SEQUENCE [LARGE SCALE GENOMIC DNA]</scope>
    <source>
        <strain evidence="3 4">TRM SA0054</strain>
    </source>
</reference>
<dbReference type="InterPro" id="IPR014976">
    <property type="entry name" value="AbpA_HamA_C"/>
</dbReference>
<protein>
    <submittedName>
        <fullName evidence="3">DUF1837 domain-containing protein</fullName>
    </submittedName>
</protein>
<evidence type="ECO:0000313" key="3">
    <source>
        <dbReference type="EMBL" id="PJE96674.1"/>
    </source>
</evidence>
<organism evidence="3 4">
    <name type="scientific">Streptomyces carminius</name>
    <dbReference type="NCBI Taxonomy" id="2665496"/>
    <lineage>
        <taxon>Bacteria</taxon>
        <taxon>Bacillati</taxon>
        <taxon>Actinomycetota</taxon>
        <taxon>Actinomycetes</taxon>
        <taxon>Kitasatosporales</taxon>
        <taxon>Streptomycetaceae</taxon>
        <taxon>Streptomyces</taxon>
    </lineage>
</organism>
<feature type="region of interest" description="Disordered" evidence="1">
    <location>
        <begin position="176"/>
        <end position="198"/>
    </location>
</feature>
<sequence length="290" mass="32026">MARIDHTGLRRAARLVLGVDGTSAAWRRRPIAGGNEVTSYKKWCKPSKVTYVESHVIDVLTSATDEVGITLLAAYLPSRYAETKSLTRIAERFGKGQVAKFLQNKLPTKQSARSGDLGEILAAAFLEEDCGYVIGPSRLIQRDHQEWAMRGDDVLAARFDSSSKVHLIKGEAKSRAQAKSDTVKEARDGLQRSDGLPSPHSLTQFAERLLGTVNDDLGEEILTLQLEDGIRPKIVTHLIFLFAGNNPISHVNVDLIAYKGDIAQRAVILQVQAHQDFVRTVYERVIADRA</sequence>
<feature type="compositionally biased region" description="Basic and acidic residues" evidence="1">
    <location>
        <begin position="181"/>
        <end position="191"/>
    </location>
</feature>
<dbReference type="Proteomes" id="UP000230407">
    <property type="component" value="Unassembled WGS sequence"/>
</dbReference>
<dbReference type="AlphaFoldDB" id="A0A2M8LXM4"/>
<name>A0A2M8LXM4_9ACTN</name>
<feature type="domain" description="Anti-bacteriophage protein A/HamA C-terminal" evidence="2">
    <location>
        <begin position="62"/>
        <end position="285"/>
    </location>
</feature>
<comment type="caution">
    <text evidence="3">The sequence shown here is derived from an EMBL/GenBank/DDBJ whole genome shotgun (WGS) entry which is preliminary data.</text>
</comment>
<gene>
    <name evidence="3" type="ORF">CUT44_16675</name>
</gene>
<proteinExistence type="predicted"/>
<evidence type="ECO:0000313" key="4">
    <source>
        <dbReference type="Proteomes" id="UP000230407"/>
    </source>
</evidence>
<evidence type="ECO:0000259" key="2">
    <source>
        <dbReference type="Pfam" id="PF08878"/>
    </source>
</evidence>
<keyword evidence="4" id="KW-1185">Reference proteome</keyword>